<accession>A0A2T3BBS3</accession>
<dbReference type="InterPro" id="IPR013083">
    <property type="entry name" value="Znf_RING/FYVE/PHD"/>
</dbReference>
<dbReference type="GO" id="GO:0016567">
    <property type="term" value="P:protein ubiquitination"/>
    <property type="evidence" value="ECO:0007669"/>
    <property type="project" value="UniProtKB-ARBA"/>
</dbReference>
<feature type="compositionally biased region" description="Low complexity" evidence="9">
    <location>
        <begin position="422"/>
        <end position="436"/>
    </location>
</feature>
<feature type="compositionally biased region" description="Acidic residues" evidence="9">
    <location>
        <begin position="85"/>
        <end position="94"/>
    </location>
</feature>
<dbReference type="InParanoid" id="A0A2T3BBS3"/>
<feature type="region of interest" description="Disordered" evidence="9">
    <location>
        <begin position="392"/>
        <end position="547"/>
    </location>
</feature>
<dbReference type="Proteomes" id="UP000241818">
    <property type="component" value="Unassembled WGS sequence"/>
</dbReference>
<comment type="catalytic activity">
    <reaction evidence="1">
        <text>S-ubiquitinyl-[E2 ubiquitin-conjugating enzyme]-L-cysteine + [acceptor protein]-L-lysine = [E2 ubiquitin-conjugating enzyme]-L-cysteine + N(6)-ubiquitinyl-[acceptor protein]-L-lysine.</text>
        <dbReference type="EC" id="2.3.2.27"/>
    </reaction>
</comment>
<dbReference type="GO" id="GO:0008270">
    <property type="term" value="F:zinc ion binding"/>
    <property type="evidence" value="ECO:0007669"/>
    <property type="project" value="UniProtKB-KW"/>
</dbReference>
<evidence type="ECO:0000256" key="3">
    <source>
        <dbReference type="ARBA" id="ARBA00022679"/>
    </source>
</evidence>
<dbReference type="FunFam" id="3.30.40.10:FF:000127">
    <property type="entry name" value="E3 ubiquitin-protein ligase RNF181"/>
    <property type="match status" value="1"/>
</dbReference>
<feature type="compositionally biased region" description="Polar residues" evidence="9">
    <location>
        <begin position="108"/>
        <end position="117"/>
    </location>
</feature>
<dbReference type="PANTHER" id="PTHR45931">
    <property type="entry name" value="SI:CH211-59O9.10"/>
    <property type="match status" value="1"/>
</dbReference>
<dbReference type="Pfam" id="PF13639">
    <property type="entry name" value="zf-RING_2"/>
    <property type="match status" value="1"/>
</dbReference>
<evidence type="ECO:0000256" key="7">
    <source>
        <dbReference type="ARBA" id="ARBA00022833"/>
    </source>
</evidence>
<dbReference type="PANTHER" id="PTHR45931:SF3">
    <property type="entry name" value="RING ZINC FINGER-CONTAINING PROTEIN"/>
    <property type="match status" value="1"/>
</dbReference>
<evidence type="ECO:0000256" key="5">
    <source>
        <dbReference type="ARBA" id="ARBA00022771"/>
    </source>
</evidence>
<feature type="compositionally biased region" description="Basic and acidic residues" evidence="9">
    <location>
        <begin position="489"/>
        <end position="504"/>
    </location>
</feature>
<evidence type="ECO:0000256" key="9">
    <source>
        <dbReference type="SAM" id="MobiDB-lite"/>
    </source>
</evidence>
<dbReference type="OrthoDB" id="8062037at2759"/>
<dbReference type="EC" id="2.3.2.27" evidence="2"/>
<evidence type="ECO:0000259" key="10">
    <source>
        <dbReference type="PROSITE" id="PS50089"/>
    </source>
</evidence>
<dbReference type="PROSITE" id="PS50089">
    <property type="entry name" value="ZF_RING_2"/>
    <property type="match status" value="1"/>
</dbReference>
<name>A0A2T3BBS3_AMORE</name>
<evidence type="ECO:0000256" key="4">
    <source>
        <dbReference type="ARBA" id="ARBA00022723"/>
    </source>
</evidence>
<keyword evidence="3" id="KW-0808">Transferase</keyword>
<dbReference type="InterPro" id="IPR001841">
    <property type="entry name" value="Znf_RING"/>
</dbReference>
<evidence type="ECO:0000256" key="1">
    <source>
        <dbReference type="ARBA" id="ARBA00000900"/>
    </source>
</evidence>
<dbReference type="EMBL" id="KZ679007">
    <property type="protein sequence ID" value="PSS25748.1"/>
    <property type="molecule type" value="Genomic_DNA"/>
</dbReference>
<dbReference type="Gene3D" id="3.30.40.10">
    <property type="entry name" value="Zinc/RING finger domain, C3HC4 (zinc finger)"/>
    <property type="match status" value="1"/>
</dbReference>
<feature type="compositionally biased region" description="Low complexity" evidence="9">
    <location>
        <begin position="538"/>
        <end position="547"/>
    </location>
</feature>
<evidence type="ECO:0000313" key="11">
    <source>
        <dbReference type="EMBL" id="PSS25748.1"/>
    </source>
</evidence>
<reference evidence="11 12" key="1">
    <citation type="journal article" date="2018" name="New Phytol.">
        <title>Comparative genomics and transcriptomics depict ericoid mycorrhizal fungi as versatile saprotrophs and plant mutualists.</title>
        <authorList>
            <person name="Martino E."/>
            <person name="Morin E."/>
            <person name="Grelet G.A."/>
            <person name="Kuo A."/>
            <person name="Kohler A."/>
            <person name="Daghino S."/>
            <person name="Barry K.W."/>
            <person name="Cichocki N."/>
            <person name="Clum A."/>
            <person name="Dockter R.B."/>
            <person name="Hainaut M."/>
            <person name="Kuo R.C."/>
            <person name="LaButti K."/>
            <person name="Lindahl B.D."/>
            <person name="Lindquist E.A."/>
            <person name="Lipzen A."/>
            <person name="Khouja H.R."/>
            <person name="Magnuson J."/>
            <person name="Murat C."/>
            <person name="Ohm R.A."/>
            <person name="Singer S.W."/>
            <person name="Spatafora J.W."/>
            <person name="Wang M."/>
            <person name="Veneault-Fourrey C."/>
            <person name="Henrissat B."/>
            <person name="Grigoriev I.V."/>
            <person name="Martin F.M."/>
            <person name="Perotto S."/>
        </authorList>
    </citation>
    <scope>NUCLEOTIDE SEQUENCE [LARGE SCALE GENOMIC DNA]</scope>
    <source>
        <strain evidence="11 12">ATCC 22711</strain>
    </source>
</reference>
<keyword evidence="12" id="KW-1185">Reference proteome</keyword>
<proteinExistence type="predicted"/>
<dbReference type="GO" id="GO:0006511">
    <property type="term" value="P:ubiquitin-dependent protein catabolic process"/>
    <property type="evidence" value="ECO:0007669"/>
    <property type="project" value="TreeGrafter"/>
</dbReference>
<keyword evidence="6" id="KW-0833">Ubl conjugation pathway</keyword>
<organism evidence="11 12">
    <name type="scientific">Amorphotheca resinae ATCC 22711</name>
    <dbReference type="NCBI Taxonomy" id="857342"/>
    <lineage>
        <taxon>Eukaryota</taxon>
        <taxon>Fungi</taxon>
        <taxon>Dikarya</taxon>
        <taxon>Ascomycota</taxon>
        <taxon>Pezizomycotina</taxon>
        <taxon>Leotiomycetes</taxon>
        <taxon>Helotiales</taxon>
        <taxon>Amorphothecaceae</taxon>
        <taxon>Amorphotheca</taxon>
    </lineage>
</organism>
<feature type="domain" description="RING-type" evidence="10">
    <location>
        <begin position="348"/>
        <end position="389"/>
    </location>
</feature>
<sequence length="547" mass="59533">MAEHTPASGQSRGHLDASGPREVVYCHQCAHEWYRDEHGLQCPACQSEVTEIVSPESDPRPGLDAPPTPPGFRSLQNHNPWGDSDSSDPEEADIEEHITHGPGGSVFIRQTTRSSTPRDVFGRRRGGRPDIDDPTYVMRDFQNMLGTLMGPGFRAGQPGRSGPDDLFPHAPFPPGHFRMRGDGPMPPVFGGRFIYTTGNLRPRDTDGPQEGGPPVDDLATYASLPPSSPSNGRSLYVISITAPPDQLASILGNMFGQMAPPPGDDPREGREGVGAGLQGLLAALLNPRNARHGDAVYSQEALDQIISTLMEQHPTSNAPGPAPPEAIAALPKKLLDEELLGPEGKGECSVCMDDVHIGDEVVMLPCSHWFHEACASAWLGEHNTCPICRKSIGDETPPSNSRRPSNGPSSPTSRNEQRSRRLSLGSRLGRESTSSRNEARLDSIRATGRLTPTEENPEPFRWQPAQMGSEEPDADLEPNLPGSYRSYRRRDSDMSIDNQRDSRRGYTSGSDRSRESLRSSGSTGNSGGPIAWLRDRFSSNSNNRRHD</sequence>
<dbReference type="GeneID" id="36573333"/>
<protein>
    <recommendedName>
        <fullName evidence="2">RING-type E3 ubiquitin transferase</fullName>
        <ecNumber evidence="2">2.3.2.27</ecNumber>
    </recommendedName>
</protein>
<dbReference type="GO" id="GO:0061630">
    <property type="term" value="F:ubiquitin protein ligase activity"/>
    <property type="evidence" value="ECO:0007669"/>
    <property type="project" value="UniProtKB-EC"/>
</dbReference>
<dbReference type="RefSeq" id="XP_024724347.1">
    <property type="nucleotide sequence ID" value="XM_024865252.1"/>
</dbReference>
<dbReference type="GO" id="GO:0005634">
    <property type="term" value="C:nucleus"/>
    <property type="evidence" value="ECO:0007669"/>
    <property type="project" value="TreeGrafter"/>
</dbReference>
<keyword evidence="7" id="KW-0862">Zinc</keyword>
<evidence type="ECO:0000256" key="8">
    <source>
        <dbReference type="PROSITE-ProRule" id="PRU00175"/>
    </source>
</evidence>
<dbReference type="InterPro" id="IPR051834">
    <property type="entry name" value="RING_finger_E3_ligase"/>
</dbReference>
<dbReference type="SUPFAM" id="SSF57850">
    <property type="entry name" value="RING/U-box"/>
    <property type="match status" value="1"/>
</dbReference>
<gene>
    <name evidence="11" type="ORF">M430DRAFT_25502</name>
</gene>
<evidence type="ECO:0000313" key="12">
    <source>
        <dbReference type="Proteomes" id="UP000241818"/>
    </source>
</evidence>
<feature type="region of interest" description="Disordered" evidence="9">
    <location>
        <begin position="53"/>
        <end position="135"/>
    </location>
</feature>
<dbReference type="STRING" id="857342.A0A2T3BBS3"/>
<keyword evidence="4" id="KW-0479">Metal-binding</keyword>
<feature type="compositionally biased region" description="Low complexity" evidence="9">
    <location>
        <begin position="396"/>
        <end position="414"/>
    </location>
</feature>
<keyword evidence="5 8" id="KW-0863">Zinc-finger</keyword>
<evidence type="ECO:0000256" key="6">
    <source>
        <dbReference type="ARBA" id="ARBA00022786"/>
    </source>
</evidence>
<dbReference type="AlphaFoldDB" id="A0A2T3BBS3"/>
<evidence type="ECO:0000256" key="2">
    <source>
        <dbReference type="ARBA" id="ARBA00012483"/>
    </source>
</evidence>
<dbReference type="SMART" id="SM00184">
    <property type="entry name" value="RING"/>
    <property type="match status" value="1"/>
</dbReference>